<protein>
    <recommendedName>
        <fullName evidence="8">Tic20 family protein Ycf60</fullName>
    </recommendedName>
</protein>
<evidence type="ECO:0000256" key="1">
    <source>
        <dbReference type="ARBA" id="ARBA00004141"/>
    </source>
</evidence>
<dbReference type="PANTHER" id="PTHR33510">
    <property type="entry name" value="PROTEIN TIC 20-II, CHLOROPLASTIC"/>
    <property type="match status" value="1"/>
</dbReference>
<dbReference type="Pfam" id="PF16166">
    <property type="entry name" value="TIC20"/>
    <property type="match status" value="1"/>
</dbReference>
<evidence type="ECO:0000256" key="5">
    <source>
        <dbReference type="ARBA" id="ARBA00023136"/>
    </source>
</evidence>
<feature type="transmembrane region" description="Helical" evidence="6">
    <location>
        <begin position="84"/>
        <end position="105"/>
    </location>
</feature>
<name>A0A6J4I9L8_9CYAN</name>
<dbReference type="PANTHER" id="PTHR33510:SF5">
    <property type="entry name" value="PROTEIN TIC 20-II, CHLOROPLASTIC"/>
    <property type="match status" value="1"/>
</dbReference>
<accession>A0A6J4I9L8</accession>
<proteinExistence type="inferred from homology"/>
<dbReference type="EMBL" id="CADCTM010000262">
    <property type="protein sequence ID" value="CAA9245914.1"/>
    <property type="molecule type" value="Genomic_DNA"/>
</dbReference>
<evidence type="ECO:0000256" key="2">
    <source>
        <dbReference type="ARBA" id="ARBA00009596"/>
    </source>
</evidence>
<dbReference type="InterPro" id="IPR005691">
    <property type="entry name" value="Tic20"/>
</dbReference>
<comment type="similarity">
    <text evidence="2">Belongs to the Tic20 family.</text>
</comment>
<evidence type="ECO:0000313" key="7">
    <source>
        <dbReference type="EMBL" id="CAA9245914.1"/>
    </source>
</evidence>
<comment type="subcellular location">
    <subcellularLocation>
        <location evidence="1">Membrane</location>
        <topology evidence="1">Multi-pass membrane protein</topology>
    </subcellularLocation>
</comment>
<dbReference type="AlphaFoldDB" id="A0A6J4I9L8"/>
<keyword evidence="4 6" id="KW-1133">Transmembrane helix</keyword>
<feature type="transmembrane region" description="Helical" evidence="6">
    <location>
        <begin position="117"/>
        <end position="135"/>
    </location>
</feature>
<keyword evidence="5 6" id="KW-0472">Membrane</keyword>
<evidence type="ECO:0008006" key="8">
    <source>
        <dbReference type="Google" id="ProtNLM"/>
    </source>
</evidence>
<feature type="transmembrane region" description="Helical" evidence="6">
    <location>
        <begin position="52"/>
        <end position="72"/>
    </location>
</feature>
<dbReference type="GO" id="GO:0016020">
    <property type="term" value="C:membrane"/>
    <property type="evidence" value="ECO:0007669"/>
    <property type="project" value="UniProtKB-SubCell"/>
</dbReference>
<evidence type="ECO:0000256" key="3">
    <source>
        <dbReference type="ARBA" id="ARBA00022692"/>
    </source>
</evidence>
<evidence type="ECO:0000256" key="6">
    <source>
        <dbReference type="SAM" id="Phobius"/>
    </source>
</evidence>
<reference evidence="7" key="1">
    <citation type="submission" date="2020-02" db="EMBL/GenBank/DDBJ databases">
        <authorList>
            <person name="Meier V. D."/>
        </authorList>
    </citation>
    <scope>NUCLEOTIDE SEQUENCE</scope>
    <source>
        <strain evidence="7">AVDCRST_MAG92</strain>
    </source>
</reference>
<gene>
    <name evidence="7" type="ORF">AVDCRST_MAG92-1774</name>
</gene>
<keyword evidence="3 6" id="KW-0812">Transmembrane</keyword>
<evidence type="ECO:0000256" key="4">
    <source>
        <dbReference type="ARBA" id="ARBA00022989"/>
    </source>
</evidence>
<organism evidence="7">
    <name type="scientific">uncultured Coleofasciculus sp</name>
    <dbReference type="NCBI Taxonomy" id="1267456"/>
    <lineage>
        <taxon>Bacteria</taxon>
        <taxon>Bacillati</taxon>
        <taxon>Cyanobacteriota</taxon>
        <taxon>Cyanophyceae</taxon>
        <taxon>Coleofasciculales</taxon>
        <taxon>Coleofasciculaceae</taxon>
        <taxon>Coleofasciculus</taxon>
        <taxon>environmental samples</taxon>
    </lineage>
</organism>
<sequence length="157" mass="17523">MTFRGTTTVKDKIFASLAYLLPLLDVKPFGDFLFAQFPALKLIYLPLTPLLAIYNQQFVSLVVFFVLFLAVVRNEQIAHFIRFNVMQAILIGIVLSLVGLAFQILGPVLGRSLLKETLYNIIFLGTLAASFYSIIQSALGRYAEIPGISEASYLQVR</sequence>